<name>A0A6A0ABM5_HAELA</name>
<dbReference type="EMBL" id="BLLF01004462">
    <property type="protein sequence ID" value="GFH29661.1"/>
    <property type="molecule type" value="Genomic_DNA"/>
</dbReference>
<feature type="signal peptide" evidence="2">
    <location>
        <begin position="1"/>
        <end position="17"/>
    </location>
</feature>
<feature type="non-terminal residue" evidence="3">
    <location>
        <position position="130"/>
    </location>
</feature>
<evidence type="ECO:0000256" key="1">
    <source>
        <dbReference type="SAM" id="MobiDB-lite"/>
    </source>
</evidence>
<keyword evidence="4" id="KW-1185">Reference proteome</keyword>
<reference evidence="3 4" key="1">
    <citation type="submission" date="2020-02" db="EMBL/GenBank/DDBJ databases">
        <title>Draft genome sequence of Haematococcus lacustris strain NIES-144.</title>
        <authorList>
            <person name="Morimoto D."/>
            <person name="Nakagawa S."/>
            <person name="Yoshida T."/>
            <person name="Sawayama S."/>
        </authorList>
    </citation>
    <scope>NUCLEOTIDE SEQUENCE [LARGE SCALE GENOMIC DNA]</scope>
    <source>
        <strain evidence="3 4">NIES-144</strain>
    </source>
</reference>
<evidence type="ECO:0000313" key="3">
    <source>
        <dbReference type="EMBL" id="GFH29661.1"/>
    </source>
</evidence>
<evidence type="ECO:0008006" key="5">
    <source>
        <dbReference type="Google" id="ProtNLM"/>
    </source>
</evidence>
<comment type="caution">
    <text evidence="3">The sequence shown here is derived from an EMBL/GenBank/DDBJ whole genome shotgun (WGS) entry which is preliminary data.</text>
</comment>
<dbReference type="Proteomes" id="UP000485058">
    <property type="component" value="Unassembled WGS sequence"/>
</dbReference>
<protein>
    <recommendedName>
        <fullName evidence="5">Secreted protein</fullName>
    </recommendedName>
</protein>
<keyword evidence="2" id="KW-0732">Signal</keyword>
<sequence>MLHHLRLSTLCGAVCFAGQSVSVSGPNPVTSGFQGQLPAILFGPISGNGQSITFSTCFPVTNNAYWDSNLALFESANTASLRPCGGLSFAVLTARSVMSAPDDSQVPQRRQLGNTPVTRPGHSPTSNGCC</sequence>
<feature type="region of interest" description="Disordered" evidence="1">
    <location>
        <begin position="100"/>
        <end position="130"/>
    </location>
</feature>
<feature type="compositionally biased region" description="Polar residues" evidence="1">
    <location>
        <begin position="105"/>
        <end position="130"/>
    </location>
</feature>
<evidence type="ECO:0000313" key="4">
    <source>
        <dbReference type="Proteomes" id="UP000485058"/>
    </source>
</evidence>
<evidence type="ECO:0000256" key="2">
    <source>
        <dbReference type="SAM" id="SignalP"/>
    </source>
</evidence>
<feature type="non-terminal residue" evidence="3">
    <location>
        <position position="1"/>
    </location>
</feature>
<gene>
    <name evidence="3" type="ORF">HaLaN_28357</name>
</gene>
<dbReference type="AlphaFoldDB" id="A0A6A0ABM5"/>
<feature type="chain" id="PRO_5025345087" description="Secreted protein" evidence="2">
    <location>
        <begin position="18"/>
        <end position="130"/>
    </location>
</feature>
<proteinExistence type="predicted"/>
<accession>A0A6A0ABM5</accession>
<organism evidence="3 4">
    <name type="scientific">Haematococcus lacustris</name>
    <name type="common">Green alga</name>
    <name type="synonym">Haematococcus pluvialis</name>
    <dbReference type="NCBI Taxonomy" id="44745"/>
    <lineage>
        <taxon>Eukaryota</taxon>
        <taxon>Viridiplantae</taxon>
        <taxon>Chlorophyta</taxon>
        <taxon>core chlorophytes</taxon>
        <taxon>Chlorophyceae</taxon>
        <taxon>CS clade</taxon>
        <taxon>Chlamydomonadales</taxon>
        <taxon>Haematococcaceae</taxon>
        <taxon>Haematococcus</taxon>
    </lineage>
</organism>